<gene>
    <name evidence="2" type="ORF">CDSM653_02479</name>
</gene>
<dbReference type="Proteomes" id="UP000010146">
    <property type="component" value="Unassembled WGS sequence"/>
</dbReference>
<reference evidence="2 3" key="1">
    <citation type="submission" date="2008-07" db="EMBL/GenBank/DDBJ databases">
        <authorList>
            <person name="Gonzalez J."/>
            <person name="Sokolova T."/>
            <person name="Ferriera S."/>
            <person name="Johnson J."/>
            <person name="Kravitz S."/>
            <person name="Beeson K."/>
            <person name="Sutton G."/>
            <person name="Rogers Y.-H."/>
            <person name="Friedman R."/>
            <person name="Frazier M."/>
            <person name="Venter J.C."/>
        </authorList>
    </citation>
    <scope>NUCLEOTIDE SEQUENCE [LARGE SCALE GENOMIC DNA]</scope>
    <source>
        <strain evidence="2 3">DSM 12653</strain>
    </source>
</reference>
<name>A0A0F5PJJ8_9THEO</name>
<dbReference type="GO" id="GO:0005524">
    <property type="term" value="F:ATP binding"/>
    <property type="evidence" value="ECO:0007669"/>
    <property type="project" value="InterPro"/>
</dbReference>
<evidence type="ECO:0000313" key="3">
    <source>
        <dbReference type="Proteomes" id="UP000010146"/>
    </source>
</evidence>
<dbReference type="AlphaFoldDB" id="A0A0F5PJJ8"/>
<reference evidence="3" key="3">
    <citation type="submission" date="2015-02" db="EMBL/GenBank/DDBJ databases">
        <title>Genome analysis of three genomes within the thermophilic hydrogenogenic bacterial species Caldanaerobacter subterraneus.</title>
        <authorList>
            <person name="Sant'Anna F.H."/>
            <person name="Lebedinsky A."/>
            <person name="Sokolova T."/>
            <person name="Robb F.T."/>
            <person name="Gonzalez J.M."/>
        </authorList>
    </citation>
    <scope>NUCLEOTIDE SEQUENCE [LARGE SCALE GENOMIC DNA]</scope>
    <source>
        <strain evidence="3">DSM 12653</strain>
    </source>
</reference>
<organism evidence="2 3">
    <name type="scientific">Caldanaerobacter subterraneus subsp. pacificus DSM 12653</name>
    <dbReference type="NCBI Taxonomy" id="391606"/>
    <lineage>
        <taxon>Bacteria</taxon>
        <taxon>Bacillati</taxon>
        <taxon>Bacillota</taxon>
        <taxon>Clostridia</taxon>
        <taxon>Thermoanaerobacterales</taxon>
        <taxon>Thermoanaerobacteraceae</taxon>
        <taxon>Caldanaerobacter</taxon>
    </lineage>
</organism>
<dbReference type="PROSITE" id="PS51199">
    <property type="entry name" value="SF4_HELICASE"/>
    <property type="match status" value="1"/>
</dbReference>
<dbReference type="PANTHER" id="PTHR30153">
    <property type="entry name" value="REPLICATIVE DNA HELICASE DNAB"/>
    <property type="match status" value="1"/>
</dbReference>
<proteinExistence type="predicted"/>
<dbReference type="InterPro" id="IPR007694">
    <property type="entry name" value="DNA_helicase_DnaB-like_C"/>
</dbReference>
<comment type="caution">
    <text evidence="2">The sequence shown here is derived from an EMBL/GenBank/DDBJ whole genome shotgun (WGS) entry which is preliminary data.</text>
</comment>
<dbReference type="InterPro" id="IPR027417">
    <property type="entry name" value="P-loop_NTPase"/>
</dbReference>
<feature type="domain" description="SF4 helicase" evidence="1">
    <location>
        <begin position="1"/>
        <end position="50"/>
    </location>
</feature>
<sequence length="54" mass="6420">MYRDDYYHKDSEKKNIAEVIIAKHRNGPTGVVELLWLAQYTKFVSLDKYRTEEG</sequence>
<evidence type="ECO:0000259" key="1">
    <source>
        <dbReference type="PROSITE" id="PS51199"/>
    </source>
</evidence>
<dbReference type="GO" id="GO:0003678">
    <property type="term" value="F:DNA helicase activity"/>
    <property type="evidence" value="ECO:0007669"/>
    <property type="project" value="InterPro"/>
</dbReference>
<reference evidence="2 3" key="2">
    <citation type="journal article" date="2015" name="BMC Genomics">
        <title>Analysis of three genomes within the thermophilic bacterial species Caldanaerobacter subterraneus with a focus on carbon monoxide dehydrogenase evolution and hydrolase diversity.</title>
        <authorList>
            <person name="Sant'Anna F.H."/>
            <person name="Lebedinsky A.V."/>
            <person name="Sokolova T.G."/>
            <person name="Robb F.T."/>
            <person name="Gonzalez J.M."/>
        </authorList>
    </citation>
    <scope>NUCLEOTIDE SEQUENCE [LARGE SCALE GENOMIC DNA]</scope>
    <source>
        <strain evidence="2 3">DSM 12653</strain>
    </source>
</reference>
<dbReference type="EMBL" id="ABXP02000125">
    <property type="protein sequence ID" value="KKC28561.1"/>
    <property type="molecule type" value="Genomic_DNA"/>
</dbReference>
<dbReference type="GO" id="GO:0005829">
    <property type="term" value="C:cytosol"/>
    <property type="evidence" value="ECO:0007669"/>
    <property type="project" value="TreeGrafter"/>
</dbReference>
<evidence type="ECO:0000313" key="2">
    <source>
        <dbReference type="EMBL" id="KKC28561.1"/>
    </source>
</evidence>
<dbReference type="GO" id="GO:0006260">
    <property type="term" value="P:DNA replication"/>
    <property type="evidence" value="ECO:0007669"/>
    <property type="project" value="InterPro"/>
</dbReference>
<accession>A0A0F5PJJ8</accession>
<keyword evidence="2" id="KW-0347">Helicase</keyword>
<dbReference type="Gene3D" id="3.40.50.300">
    <property type="entry name" value="P-loop containing nucleotide triphosphate hydrolases"/>
    <property type="match status" value="1"/>
</dbReference>
<keyword evidence="2" id="KW-0067">ATP-binding</keyword>
<protein>
    <submittedName>
        <fullName evidence="2">Replicative DNA helicase</fullName>
    </submittedName>
</protein>
<keyword evidence="2" id="KW-0378">Hydrolase</keyword>
<dbReference type="PANTHER" id="PTHR30153:SF2">
    <property type="entry name" value="REPLICATIVE DNA HELICASE"/>
    <property type="match status" value="1"/>
</dbReference>
<keyword evidence="2" id="KW-0547">Nucleotide-binding</keyword>
<dbReference type="Pfam" id="PF03796">
    <property type="entry name" value="DnaB_C"/>
    <property type="match status" value="1"/>
</dbReference>